<dbReference type="InterPro" id="IPR008030">
    <property type="entry name" value="NmrA-like"/>
</dbReference>
<dbReference type="InterPro" id="IPR051609">
    <property type="entry name" value="NmrA/Isoflavone_reductase-like"/>
</dbReference>
<feature type="domain" description="NmrA-like" evidence="3">
    <location>
        <begin position="9"/>
        <end position="113"/>
    </location>
</feature>
<evidence type="ECO:0000259" key="3">
    <source>
        <dbReference type="Pfam" id="PF05368"/>
    </source>
</evidence>
<gene>
    <name evidence="4" type="ORF">LX32DRAFT_294404</name>
</gene>
<dbReference type="GO" id="GO:0016491">
    <property type="term" value="F:oxidoreductase activity"/>
    <property type="evidence" value="ECO:0007669"/>
    <property type="project" value="UniProtKB-KW"/>
</dbReference>
<keyword evidence="5" id="KW-1185">Reference proteome</keyword>
<dbReference type="PANTHER" id="PTHR47706:SF9">
    <property type="entry name" value="NMRA-LIKE DOMAIN-CONTAINING PROTEIN-RELATED"/>
    <property type="match status" value="1"/>
</dbReference>
<evidence type="ECO:0000256" key="2">
    <source>
        <dbReference type="ARBA" id="ARBA00023002"/>
    </source>
</evidence>
<evidence type="ECO:0000256" key="1">
    <source>
        <dbReference type="ARBA" id="ARBA00022857"/>
    </source>
</evidence>
<dbReference type="SUPFAM" id="SSF51735">
    <property type="entry name" value="NAD(P)-binding Rossmann-fold domains"/>
    <property type="match status" value="1"/>
</dbReference>
<keyword evidence="1" id="KW-0521">NADP</keyword>
<dbReference type="Gene3D" id="3.90.25.10">
    <property type="entry name" value="UDP-galactose 4-epimerase, domain 1"/>
    <property type="match status" value="1"/>
</dbReference>
<protein>
    <submittedName>
        <fullName evidence="4">NAD(P)-binding protein</fullName>
    </submittedName>
</protein>
<dbReference type="Gene3D" id="3.40.50.720">
    <property type="entry name" value="NAD(P)-binding Rossmann-like Domain"/>
    <property type="match status" value="1"/>
</dbReference>
<dbReference type="EMBL" id="MU843177">
    <property type="protein sequence ID" value="KAK2020755.1"/>
    <property type="molecule type" value="Genomic_DNA"/>
</dbReference>
<dbReference type="InterPro" id="IPR036291">
    <property type="entry name" value="NAD(P)-bd_dom_sf"/>
</dbReference>
<dbReference type="AlphaFoldDB" id="A0AAD9H232"/>
<keyword evidence="2" id="KW-0560">Oxidoreductase</keyword>
<reference evidence="4" key="1">
    <citation type="submission" date="2021-06" db="EMBL/GenBank/DDBJ databases">
        <title>Comparative genomics, transcriptomics and evolutionary studies reveal genomic signatures of adaptation to plant cell wall in hemibiotrophic fungi.</title>
        <authorList>
            <consortium name="DOE Joint Genome Institute"/>
            <person name="Baroncelli R."/>
            <person name="Diaz J.F."/>
            <person name="Benocci T."/>
            <person name="Peng M."/>
            <person name="Battaglia E."/>
            <person name="Haridas S."/>
            <person name="Andreopoulos W."/>
            <person name="Labutti K."/>
            <person name="Pangilinan J."/>
            <person name="Floch G.L."/>
            <person name="Makela M.R."/>
            <person name="Henrissat B."/>
            <person name="Grigoriev I.V."/>
            <person name="Crouch J.A."/>
            <person name="De Vries R.P."/>
            <person name="Sukno S.A."/>
            <person name="Thon M.R."/>
        </authorList>
    </citation>
    <scope>NUCLEOTIDE SEQUENCE</scope>
    <source>
        <strain evidence="4">MAFF235873</strain>
    </source>
</reference>
<sequence>MSSSTKPLRVVVAGASGETGRSITNALLAEPGKFDVVALARPESAGKPAYQEMARAGAAVEAADFRDPEALAAALAGADVVVSCLLPLQRVESDTLASAARRAGVGRFVPSFFSTVMPPRGVMEVRDLREDLLDHCKRLYLPYTVVDVGHWYQVSLPPPYAAQPPMTDDAIIDGGDAPSAMIDQVDIGRYVARIIADPRTLNRSVFAYGEVTTQNAIWAEVEAATGEALPRKSLSAADLEARVAELKTVVAADPTNVGPLLELAICQYKHSRYVRGDNAPDRAQYLGYLDGKTLYPDLECKSMRDFIRDVVARKRDFRVYVGRDPVADATQHKN</sequence>
<name>A0AAD9H232_9PEZI</name>
<dbReference type="Proteomes" id="UP001232148">
    <property type="component" value="Unassembled WGS sequence"/>
</dbReference>
<dbReference type="PANTHER" id="PTHR47706">
    <property type="entry name" value="NMRA-LIKE FAMILY PROTEIN"/>
    <property type="match status" value="1"/>
</dbReference>
<organism evidence="4 5">
    <name type="scientific">Colletotrichum zoysiae</name>
    <dbReference type="NCBI Taxonomy" id="1216348"/>
    <lineage>
        <taxon>Eukaryota</taxon>
        <taxon>Fungi</taxon>
        <taxon>Dikarya</taxon>
        <taxon>Ascomycota</taxon>
        <taxon>Pezizomycotina</taxon>
        <taxon>Sordariomycetes</taxon>
        <taxon>Hypocreomycetidae</taxon>
        <taxon>Glomerellales</taxon>
        <taxon>Glomerellaceae</taxon>
        <taxon>Colletotrichum</taxon>
        <taxon>Colletotrichum graminicola species complex</taxon>
    </lineage>
</organism>
<evidence type="ECO:0000313" key="4">
    <source>
        <dbReference type="EMBL" id="KAK2020755.1"/>
    </source>
</evidence>
<dbReference type="Pfam" id="PF05368">
    <property type="entry name" value="NmrA"/>
    <property type="match status" value="1"/>
</dbReference>
<proteinExistence type="predicted"/>
<accession>A0AAD9H232</accession>
<evidence type="ECO:0000313" key="5">
    <source>
        <dbReference type="Proteomes" id="UP001232148"/>
    </source>
</evidence>
<comment type="caution">
    <text evidence="4">The sequence shown here is derived from an EMBL/GenBank/DDBJ whole genome shotgun (WGS) entry which is preliminary data.</text>
</comment>